<gene>
    <name evidence="2" type="ORF">GH984_04615</name>
</gene>
<dbReference type="Pfam" id="PF01425">
    <property type="entry name" value="Amidase"/>
    <property type="match status" value="1"/>
</dbReference>
<dbReference type="EMBL" id="WJPP01000002">
    <property type="protein sequence ID" value="MRH77981.1"/>
    <property type="molecule type" value="Genomic_DNA"/>
</dbReference>
<dbReference type="PANTHER" id="PTHR11895:SF176">
    <property type="entry name" value="AMIDASE AMID-RELATED"/>
    <property type="match status" value="1"/>
</dbReference>
<evidence type="ECO:0000259" key="1">
    <source>
        <dbReference type="Pfam" id="PF01425"/>
    </source>
</evidence>
<dbReference type="AlphaFoldDB" id="A0A6N7QNL1"/>
<dbReference type="GO" id="GO:0003824">
    <property type="term" value="F:catalytic activity"/>
    <property type="evidence" value="ECO:0007669"/>
    <property type="project" value="InterPro"/>
</dbReference>
<dbReference type="SUPFAM" id="SSF75304">
    <property type="entry name" value="Amidase signature (AS) enzymes"/>
    <property type="match status" value="1"/>
</dbReference>
<protein>
    <submittedName>
        <fullName evidence="2">Amidase</fullName>
    </submittedName>
</protein>
<dbReference type="InterPro" id="IPR020556">
    <property type="entry name" value="Amidase_CS"/>
</dbReference>
<dbReference type="InterPro" id="IPR023631">
    <property type="entry name" value="Amidase_dom"/>
</dbReference>
<sequence length="449" mass="47106">MVTSALALGQAIAEGLIDPRELTQTALSAANGADNVFITLLKERAEAEAHAAALRQKAGCLVSPLDGVPFAWKDLVDIKGTVTTAGSGLLARHRTPAMADAPLVNRSAMAGLVSIGKVNLTELAFSALGLNPTYGTPINPADARTPRVSGGSSSGSAVAVAKGIVPAAMGSDTGGSLRVPAAFNGLVSYRPSCARHDGVGITPLGKSFDVPGVLATSVADCFAIDDCMRVGQVQTRQTLQPSSIRLLVDEAVLDEYVTDPAVRRNLLTSVEQLAEQGVAVSYGRVPAVGQVIDLIAKYGWLGGAEGWVEYRWLVEADTAGEMDQRVKQRLLAASQMSGEKVISLYRQRVALIQAVEQELEGALLVLPTVGHVAPPIAPLEADPAYFADINLKTLRLTMVGSFLDMPTLALPTGLNSERQFTSLQISAPQGDDERLAASALTLFSEPMVE</sequence>
<evidence type="ECO:0000313" key="3">
    <source>
        <dbReference type="Proteomes" id="UP000433788"/>
    </source>
</evidence>
<dbReference type="Gene3D" id="3.90.1300.10">
    <property type="entry name" value="Amidase signature (AS) domain"/>
    <property type="match status" value="1"/>
</dbReference>
<feature type="domain" description="Amidase" evidence="1">
    <location>
        <begin position="26"/>
        <end position="435"/>
    </location>
</feature>
<proteinExistence type="predicted"/>
<dbReference type="PANTHER" id="PTHR11895">
    <property type="entry name" value="TRANSAMIDASE"/>
    <property type="match status" value="1"/>
</dbReference>
<dbReference type="InterPro" id="IPR000120">
    <property type="entry name" value="Amidase"/>
</dbReference>
<name>A0A6N7QNL1_9GAMM</name>
<accession>A0A6N7QNL1</accession>
<keyword evidence="3" id="KW-1185">Reference proteome</keyword>
<dbReference type="InterPro" id="IPR036928">
    <property type="entry name" value="AS_sf"/>
</dbReference>
<organism evidence="2 3">
    <name type="scientific">Spiribacter salilacus</name>
    <dbReference type="NCBI Taxonomy" id="2664894"/>
    <lineage>
        <taxon>Bacteria</taxon>
        <taxon>Pseudomonadati</taxon>
        <taxon>Pseudomonadota</taxon>
        <taxon>Gammaproteobacteria</taxon>
        <taxon>Chromatiales</taxon>
        <taxon>Ectothiorhodospiraceae</taxon>
        <taxon>Spiribacter</taxon>
    </lineage>
</organism>
<dbReference type="PROSITE" id="PS00571">
    <property type="entry name" value="AMIDASES"/>
    <property type="match status" value="1"/>
</dbReference>
<evidence type="ECO:0000313" key="2">
    <source>
        <dbReference type="EMBL" id="MRH77981.1"/>
    </source>
</evidence>
<reference evidence="2 3" key="1">
    <citation type="submission" date="2019-11" db="EMBL/GenBank/DDBJ databases">
        <authorList>
            <person name="Zhang X.Y."/>
        </authorList>
    </citation>
    <scope>NUCLEOTIDE SEQUENCE [LARGE SCALE GENOMIC DNA]</scope>
    <source>
        <strain evidence="2 3">C176</strain>
    </source>
</reference>
<comment type="caution">
    <text evidence="2">The sequence shown here is derived from an EMBL/GenBank/DDBJ whole genome shotgun (WGS) entry which is preliminary data.</text>
</comment>
<dbReference type="Proteomes" id="UP000433788">
    <property type="component" value="Unassembled WGS sequence"/>
</dbReference>